<dbReference type="InterPro" id="IPR050708">
    <property type="entry name" value="T6SS_VgrG/RHS"/>
</dbReference>
<dbReference type="PANTHER" id="PTHR32305">
    <property type="match status" value="1"/>
</dbReference>
<accession>E6QP32</accession>
<gene>
    <name evidence="1" type="ORF">CARN6_2542</name>
</gene>
<protein>
    <submittedName>
        <fullName evidence="1">Uncharacterized protein</fullName>
    </submittedName>
</protein>
<comment type="caution">
    <text evidence="1">The sequence shown here is derived from an EMBL/GenBank/DDBJ whole genome shotgun (WGS) entry which is preliminary data.</text>
</comment>
<dbReference type="NCBIfam" id="TIGR03696">
    <property type="entry name" value="Rhs_assc_core"/>
    <property type="match status" value="1"/>
</dbReference>
<dbReference type="PANTHER" id="PTHR32305:SF17">
    <property type="entry name" value="TRNA NUCLEASE WAPA"/>
    <property type="match status" value="1"/>
</dbReference>
<proteinExistence type="predicted"/>
<reference evidence="1" key="1">
    <citation type="submission" date="2009-10" db="EMBL/GenBank/DDBJ databases">
        <title>Diversity of trophic interactions inside an arsenic-rich microbial ecosystem.</title>
        <authorList>
            <person name="Bertin P.N."/>
            <person name="Heinrich-Salmeron A."/>
            <person name="Pelletier E."/>
            <person name="Goulhen-Chollet F."/>
            <person name="Arsene-Ploetze F."/>
            <person name="Gallien S."/>
            <person name="Calteau A."/>
            <person name="Vallenet D."/>
            <person name="Casiot C."/>
            <person name="Chane-Woon-Ming B."/>
            <person name="Giloteaux L."/>
            <person name="Barakat M."/>
            <person name="Bonnefoy V."/>
            <person name="Bruneel O."/>
            <person name="Chandler M."/>
            <person name="Cleiss J."/>
            <person name="Duran R."/>
            <person name="Elbaz-Poulichet F."/>
            <person name="Fonknechten N."/>
            <person name="Lauga B."/>
            <person name="Mornico D."/>
            <person name="Ortet P."/>
            <person name="Schaeffer C."/>
            <person name="Siguier P."/>
            <person name="Alexander Thil Smith A."/>
            <person name="Van Dorsselaer A."/>
            <person name="Weissenbach J."/>
            <person name="Medigue C."/>
            <person name="Le Paslier D."/>
        </authorList>
    </citation>
    <scope>NUCLEOTIDE SEQUENCE</scope>
</reference>
<dbReference type="AlphaFoldDB" id="E6QP32"/>
<evidence type="ECO:0000313" key="1">
    <source>
        <dbReference type="EMBL" id="CBI09003.1"/>
    </source>
</evidence>
<dbReference type="EMBL" id="CABQ01000304">
    <property type="protein sequence ID" value="CBI09003.1"/>
    <property type="molecule type" value="Genomic_DNA"/>
</dbReference>
<name>E6QP32_9ZZZZ</name>
<organism evidence="1">
    <name type="scientific">mine drainage metagenome</name>
    <dbReference type="NCBI Taxonomy" id="410659"/>
    <lineage>
        <taxon>unclassified sequences</taxon>
        <taxon>metagenomes</taxon>
        <taxon>ecological metagenomes</taxon>
    </lineage>
</organism>
<dbReference type="Pfam" id="PF05593">
    <property type="entry name" value="RHS_repeat"/>
    <property type="match status" value="1"/>
</dbReference>
<dbReference type="InterPro" id="IPR022385">
    <property type="entry name" value="Rhs_assc_core"/>
</dbReference>
<sequence length="307" mass="32550">MAILWPLCRPERKRPACALGWGDTINTANNQIIGGGFSYDAAGNMLSDGIHNYSYDAEGNLVTVDGGATATYTYDALNQRVRVDGPATGSEEFLYNVNGQRVSIWNPSTGLQTQGQAYWGAQPVEFYQPGVGAHFQHQDWEGTERVQTSYTGAVESTYTSLPFGDGYSASGGDIDAYHFAGQDQDSSASDHAQFREYSNMTGRWFSPDPYSGSYDPLNPQSMNRYAYALGNPLTFTDALGLTICEQAADSANWNDSGVIVFGYPDVCYRTDGGGGGSYISAGGGGAGAGASGTANNGPTVSHCLGNL</sequence>
<dbReference type="Gene3D" id="2.180.10.10">
    <property type="entry name" value="RHS repeat-associated core"/>
    <property type="match status" value="1"/>
</dbReference>
<dbReference type="InterPro" id="IPR031325">
    <property type="entry name" value="RHS_repeat"/>
</dbReference>